<protein>
    <recommendedName>
        <fullName evidence="3">Cytokinin riboside 5'-monophosphate phosphoribohydrolase</fullName>
        <ecNumber evidence="3">3.2.2.n1</ecNumber>
    </recommendedName>
</protein>
<dbReference type="PANTHER" id="PTHR31223:SF70">
    <property type="entry name" value="LOG FAMILY PROTEIN YJL055W"/>
    <property type="match status" value="1"/>
</dbReference>
<keyword evidence="3" id="KW-0203">Cytokinin biosynthesis</keyword>
<sequence length="178" mass="18864">MRSICIFCGSEPGDDPRYEAMADAAGRHIAESGVRLVYGGGEIGLMGVAARAAQAAGGEVLGVIPEFMIPAEGAQEEIELRKVATMGARKAILIEEADAFLILPGGTGTLESIFDLISRRREGHRAKPVVFADAEFWAPLKALLDKVAEEGFVIGDAFEGLSFEADLEDALDRLLGAD</sequence>
<evidence type="ECO:0000256" key="1">
    <source>
        <dbReference type="ARBA" id="ARBA00000274"/>
    </source>
</evidence>
<evidence type="ECO:0000313" key="4">
    <source>
        <dbReference type="EMBL" id="PWE17162.1"/>
    </source>
</evidence>
<dbReference type="SUPFAM" id="SSF102405">
    <property type="entry name" value="MCP/YpsA-like"/>
    <property type="match status" value="1"/>
</dbReference>
<dbReference type="EC" id="3.2.2.n1" evidence="3"/>
<evidence type="ECO:0000313" key="5">
    <source>
        <dbReference type="Proteomes" id="UP000245168"/>
    </source>
</evidence>
<dbReference type="Proteomes" id="UP000245168">
    <property type="component" value="Unassembled WGS sequence"/>
</dbReference>
<organism evidence="4 5">
    <name type="scientific">Marinicauda salina</name>
    <dbReference type="NCBI Taxonomy" id="2135793"/>
    <lineage>
        <taxon>Bacteria</taxon>
        <taxon>Pseudomonadati</taxon>
        <taxon>Pseudomonadota</taxon>
        <taxon>Alphaproteobacteria</taxon>
        <taxon>Maricaulales</taxon>
        <taxon>Maricaulaceae</taxon>
        <taxon>Marinicauda</taxon>
    </lineage>
</organism>
<dbReference type="InterPro" id="IPR031100">
    <property type="entry name" value="LOG_fam"/>
</dbReference>
<keyword evidence="5" id="KW-1185">Reference proteome</keyword>
<dbReference type="Pfam" id="PF03641">
    <property type="entry name" value="Lysine_decarbox"/>
    <property type="match status" value="1"/>
</dbReference>
<comment type="catalytic activity">
    <reaction evidence="1">
        <text>AMP + H2O = D-ribose 5-phosphate + adenine</text>
        <dbReference type="Rhea" id="RHEA:20129"/>
        <dbReference type="ChEBI" id="CHEBI:15377"/>
        <dbReference type="ChEBI" id="CHEBI:16708"/>
        <dbReference type="ChEBI" id="CHEBI:78346"/>
        <dbReference type="ChEBI" id="CHEBI:456215"/>
        <dbReference type="EC" id="3.2.2.4"/>
    </reaction>
</comment>
<name>A0A2U2BT15_9PROT</name>
<dbReference type="AlphaFoldDB" id="A0A2U2BT15"/>
<comment type="similarity">
    <text evidence="2 3">Belongs to the LOG family.</text>
</comment>
<dbReference type="GO" id="GO:0009691">
    <property type="term" value="P:cytokinin biosynthetic process"/>
    <property type="evidence" value="ECO:0007669"/>
    <property type="project" value="UniProtKB-UniRule"/>
</dbReference>
<dbReference type="GO" id="GO:0005829">
    <property type="term" value="C:cytosol"/>
    <property type="evidence" value="ECO:0007669"/>
    <property type="project" value="TreeGrafter"/>
</dbReference>
<dbReference type="Gene3D" id="3.40.50.450">
    <property type="match status" value="1"/>
</dbReference>
<reference evidence="5" key="1">
    <citation type="submission" date="2018-05" db="EMBL/GenBank/DDBJ databases">
        <authorList>
            <person name="Liu B.-T."/>
        </authorList>
    </citation>
    <scope>NUCLEOTIDE SEQUENCE [LARGE SCALE GENOMIC DNA]</scope>
    <source>
        <strain evidence="5">WD6-1</strain>
    </source>
</reference>
<comment type="caution">
    <text evidence="4">The sequence shown here is derived from an EMBL/GenBank/DDBJ whole genome shotgun (WGS) entry which is preliminary data.</text>
</comment>
<keyword evidence="3" id="KW-0378">Hydrolase</keyword>
<dbReference type="PANTHER" id="PTHR31223">
    <property type="entry name" value="LOG FAMILY PROTEIN YJL055W"/>
    <property type="match status" value="1"/>
</dbReference>
<dbReference type="InterPro" id="IPR005269">
    <property type="entry name" value="LOG"/>
</dbReference>
<dbReference type="GO" id="GO:0008714">
    <property type="term" value="F:AMP nucleosidase activity"/>
    <property type="evidence" value="ECO:0007669"/>
    <property type="project" value="UniProtKB-EC"/>
</dbReference>
<dbReference type="EMBL" id="QEXV01000004">
    <property type="protein sequence ID" value="PWE17162.1"/>
    <property type="molecule type" value="Genomic_DNA"/>
</dbReference>
<dbReference type="NCBIfam" id="TIGR00730">
    <property type="entry name" value="Rossman fold protein, TIGR00730 family"/>
    <property type="match status" value="1"/>
</dbReference>
<dbReference type="OrthoDB" id="9801098at2"/>
<accession>A0A2U2BT15</accession>
<gene>
    <name evidence="4" type="ORF">DDZ18_10400</name>
</gene>
<proteinExistence type="inferred from homology"/>
<evidence type="ECO:0000256" key="2">
    <source>
        <dbReference type="ARBA" id="ARBA00006763"/>
    </source>
</evidence>
<evidence type="ECO:0000256" key="3">
    <source>
        <dbReference type="RuleBase" id="RU363015"/>
    </source>
</evidence>